<gene>
    <name evidence="3" type="ORF">K7G82_04135</name>
</gene>
<reference evidence="3 4" key="1">
    <citation type="submission" date="2021-08" db="EMBL/GenBank/DDBJ databases">
        <authorList>
            <person name="Tuo L."/>
        </authorList>
    </citation>
    <scope>NUCLEOTIDE SEQUENCE [LARGE SCALE GENOMIC DNA]</scope>
    <source>
        <strain evidence="3 4">JCM 31229</strain>
    </source>
</reference>
<comment type="similarity">
    <text evidence="1 2">Belongs to the outer membrane factor (OMF) (TC 1.B.17) family.</text>
</comment>
<dbReference type="EMBL" id="JAINVV010000003">
    <property type="protein sequence ID" value="MBY8821467.1"/>
    <property type="molecule type" value="Genomic_DNA"/>
</dbReference>
<organism evidence="3 4">
    <name type="scientific">Sphingomonas colocasiae</name>
    <dbReference type="NCBI Taxonomy" id="1848973"/>
    <lineage>
        <taxon>Bacteria</taxon>
        <taxon>Pseudomonadati</taxon>
        <taxon>Pseudomonadota</taxon>
        <taxon>Alphaproteobacteria</taxon>
        <taxon>Sphingomonadales</taxon>
        <taxon>Sphingomonadaceae</taxon>
        <taxon>Sphingomonas</taxon>
    </lineage>
</organism>
<protein>
    <submittedName>
        <fullName evidence="3">Efflux transporter outer membrane subunit</fullName>
    </submittedName>
</protein>
<dbReference type="InterPro" id="IPR003423">
    <property type="entry name" value="OMP_efflux"/>
</dbReference>
<proteinExistence type="inferred from homology"/>
<dbReference type="InterPro" id="IPR010131">
    <property type="entry name" value="MdtP/NodT-like"/>
</dbReference>
<dbReference type="Gene3D" id="1.20.1600.10">
    <property type="entry name" value="Outer membrane efflux proteins (OEP)"/>
    <property type="match status" value="1"/>
</dbReference>
<dbReference type="PROSITE" id="PS51257">
    <property type="entry name" value="PROKAR_LIPOPROTEIN"/>
    <property type="match status" value="1"/>
</dbReference>
<dbReference type="NCBIfam" id="TIGR01845">
    <property type="entry name" value="outer_NodT"/>
    <property type="match status" value="1"/>
</dbReference>
<name>A0ABS7PJJ7_9SPHN</name>
<keyword evidence="2" id="KW-1134">Transmembrane beta strand</keyword>
<evidence type="ECO:0000313" key="4">
    <source>
        <dbReference type="Proteomes" id="UP000706039"/>
    </source>
</evidence>
<keyword evidence="4" id="KW-1185">Reference proteome</keyword>
<keyword evidence="2" id="KW-0472">Membrane</keyword>
<dbReference type="Pfam" id="PF02321">
    <property type="entry name" value="OEP"/>
    <property type="match status" value="2"/>
</dbReference>
<accession>A0ABS7PJJ7</accession>
<comment type="caution">
    <text evidence="3">The sequence shown here is derived from an EMBL/GenBank/DDBJ whole genome shotgun (WGS) entry which is preliminary data.</text>
</comment>
<keyword evidence="2" id="KW-0812">Transmembrane</keyword>
<evidence type="ECO:0000256" key="2">
    <source>
        <dbReference type="RuleBase" id="RU362097"/>
    </source>
</evidence>
<keyword evidence="2" id="KW-0449">Lipoprotein</keyword>
<dbReference type="Proteomes" id="UP000706039">
    <property type="component" value="Unassembled WGS sequence"/>
</dbReference>
<evidence type="ECO:0000313" key="3">
    <source>
        <dbReference type="EMBL" id="MBY8821467.1"/>
    </source>
</evidence>
<keyword evidence="2" id="KW-0564">Palmitate</keyword>
<dbReference type="SUPFAM" id="SSF56954">
    <property type="entry name" value="Outer membrane efflux proteins (OEP)"/>
    <property type="match status" value="1"/>
</dbReference>
<evidence type="ECO:0000256" key="1">
    <source>
        <dbReference type="ARBA" id="ARBA00007613"/>
    </source>
</evidence>
<dbReference type="PANTHER" id="PTHR30203">
    <property type="entry name" value="OUTER MEMBRANE CATION EFFLUX PROTEIN"/>
    <property type="match status" value="1"/>
</dbReference>
<dbReference type="Gene3D" id="2.20.200.10">
    <property type="entry name" value="Outer membrane efflux proteins (OEP)"/>
    <property type="match status" value="1"/>
</dbReference>
<sequence length="479" mass="49782">MNFISRSGGNGVYPRVRSKLILSLSLASLVAGCAAGPDYRPAAPAELGVPQNYSQGGGTQLSPEAMATWWTQLGDPTLDALVERAVSANLDLAHATARLRQAREALVQARAGLLPTLDASSGAGRNFSSPGTDRSSFSLGGDAAWEVDIFGGIGRSIEAARADAEGAGYDLANVRVAIVAEVATNYIQARLAQEQLRIARETLSNDSENLDIAGWRVQAGLVSSLDQEQARAQRARTAASIPNIEVQYRGALNRIAVLTGEAPGAATAALEATAPIPSAPDAIATGIPADTLRQRPDVRAAERTLAAATARIGVAEADLLPSLRITGNIGTNAFSLGGLFDTVTGGLFASIAQSVFDGGRRRAAVRSQQAAADAAFASYKQTVLTSLEDVENGINAFGSAGTRMGEFATALDAANNSAILARSQYRAGLTDFQTLLQTEQSLLSARNSLASSRADKALAVVQLYRALGGGWQSMDGIAR</sequence>
<comment type="subcellular location">
    <subcellularLocation>
        <location evidence="2">Cell membrane</location>
        <topology evidence="2">Lipid-anchor</topology>
    </subcellularLocation>
</comment>
<dbReference type="PANTHER" id="PTHR30203:SF25">
    <property type="entry name" value="OUTER MEMBRANE PROTEIN-RELATED"/>
    <property type="match status" value="1"/>
</dbReference>